<dbReference type="Proteomes" id="UP000184520">
    <property type="component" value="Unassembled WGS sequence"/>
</dbReference>
<reference evidence="3" key="1">
    <citation type="submission" date="2016-11" db="EMBL/GenBank/DDBJ databases">
        <authorList>
            <person name="Varghese N."/>
            <person name="Submissions S."/>
        </authorList>
    </citation>
    <scope>NUCLEOTIDE SEQUENCE [LARGE SCALE GENOMIC DNA]</scope>
    <source>
        <strain evidence="3">CGMCC 1.8995</strain>
    </source>
</reference>
<proteinExistence type="predicted"/>
<dbReference type="Pfam" id="PF07452">
    <property type="entry name" value="CHRD"/>
    <property type="match status" value="6"/>
</dbReference>
<protein>
    <submittedName>
        <fullName evidence="2">CHRD domain-containing protein</fullName>
    </submittedName>
</protein>
<gene>
    <name evidence="2" type="ORF">SAMN05216361_1005</name>
</gene>
<accession>A0A1M5GGG0</accession>
<dbReference type="EMBL" id="FQWD01000002">
    <property type="protein sequence ID" value="SHG02778.1"/>
    <property type="molecule type" value="Genomic_DNA"/>
</dbReference>
<dbReference type="OrthoDB" id="9783299at2"/>
<organism evidence="2 3">
    <name type="scientific">Marisediminitalea aggregata</name>
    <dbReference type="NCBI Taxonomy" id="634436"/>
    <lineage>
        <taxon>Bacteria</taxon>
        <taxon>Pseudomonadati</taxon>
        <taxon>Pseudomonadota</taxon>
        <taxon>Gammaproteobacteria</taxon>
        <taxon>Alteromonadales</taxon>
        <taxon>Alteromonadaceae</taxon>
        <taxon>Marisediminitalea</taxon>
    </lineage>
</organism>
<dbReference type="PANTHER" id="PTHR46526:SF1">
    <property type="entry name" value="CHORDIN"/>
    <property type="match status" value="1"/>
</dbReference>
<evidence type="ECO:0000259" key="1">
    <source>
        <dbReference type="PROSITE" id="PS50933"/>
    </source>
</evidence>
<name>A0A1M5GGG0_9ALTE</name>
<evidence type="ECO:0000313" key="3">
    <source>
        <dbReference type="Proteomes" id="UP000184520"/>
    </source>
</evidence>
<dbReference type="AlphaFoldDB" id="A0A1M5GGG0"/>
<dbReference type="GO" id="GO:0036122">
    <property type="term" value="F:BMP binding"/>
    <property type="evidence" value="ECO:0007669"/>
    <property type="project" value="TreeGrafter"/>
</dbReference>
<dbReference type="RefSeq" id="WP_073318881.1">
    <property type="nucleotide sequence ID" value="NZ_FQWD01000002.1"/>
</dbReference>
<feature type="domain" description="CHRD" evidence="1">
    <location>
        <begin position="399"/>
        <end position="521"/>
    </location>
</feature>
<dbReference type="SMART" id="SM00754">
    <property type="entry name" value="CHRD"/>
    <property type="match status" value="6"/>
</dbReference>
<sequence>MKLHKFAVVGCAAFLAACMHDDDKKEEVVTPPPAPTFSASATFDIDLSGKQQVPANMSMQMGTATIELDESLGLIRASVDVSNVEGVQAVHIHDGDIGRNGDVAFGFESAGDGTYTLDETSVDADLIEDLLGGEWYVNVHTETFSDGELRGQIVSDDMAIVTFMLDGEQEVPAVSTLADGYGYALVSTATYDLDLVVYTDGIDDATAAHIHTGRAGNNGDVLVALEQSMDDMTMWMTPEGTMIDEDIFAVLASGGHYVNVHTTSQPSGEIRGQILTDDYQLATFALSGAQEVPAVDTDAYGSGYALINTSTYAVEVTVVTEGVDDATAAHIHTGRVGMNGDVLVALEQSADDMGKWVTPENLAIEASIVDVLISGGHYVNVHTPANGSGELRGQILTNDYALATFELNGDQQVPVASTSAMGNGYAVVNTSTYDLELVVHTTGVDDATAAHIHTGGIGMNGDVLVGLEQSMSDPGMWMTPADTAINADILAVLASGGHYVNVHTPAFPGGEIRGQIVTPEYVIATFGLSGAQEVPAVTTMASGNGYALVNTMTYALDLVVHTEGVDDATAAHIHTGRIGMNGDVLAALEQSMDDPGMWMTAEGTMLTAEIFAVLASGGHYVNVHTPANTSGELRGQILTDNYVMVAFGLSGEQETHAVTTTATGSGYALVNTDDYSLELQVVTSGVADATAAHIHTGAAGVDGPVLLALEQDASDVNRWMAPSGAMLDAAIFAVLASGGHYVNVHTPAYTAGELRGQIQ</sequence>
<dbReference type="GO" id="GO:0005615">
    <property type="term" value="C:extracellular space"/>
    <property type="evidence" value="ECO:0007669"/>
    <property type="project" value="TreeGrafter"/>
</dbReference>
<dbReference type="InterPro" id="IPR052278">
    <property type="entry name" value="Chordin-like_regulators"/>
</dbReference>
<feature type="domain" description="CHRD" evidence="1">
    <location>
        <begin position="641"/>
        <end position="759"/>
    </location>
</feature>
<feature type="domain" description="CHRD" evidence="1">
    <location>
        <begin position="39"/>
        <end position="158"/>
    </location>
</feature>
<dbReference type="PANTHER" id="PTHR46526">
    <property type="entry name" value="CHORDIN"/>
    <property type="match status" value="1"/>
</dbReference>
<evidence type="ECO:0000313" key="2">
    <source>
        <dbReference type="EMBL" id="SHG02778.1"/>
    </source>
</evidence>
<dbReference type="STRING" id="634436.SAMN05216361_1005"/>
<dbReference type="InterPro" id="IPR010895">
    <property type="entry name" value="CHRD"/>
</dbReference>
<dbReference type="PROSITE" id="PS50933">
    <property type="entry name" value="CHRD"/>
    <property type="match status" value="3"/>
</dbReference>
<dbReference type="PROSITE" id="PS51257">
    <property type="entry name" value="PROKAR_LIPOPROTEIN"/>
    <property type="match status" value="1"/>
</dbReference>
<keyword evidence="3" id="KW-1185">Reference proteome</keyword>